<keyword evidence="2" id="KW-1185">Reference proteome</keyword>
<reference evidence="1" key="1">
    <citation type="submission" date="2023-01" db="EMBL/GenBank/DDBJ databases">
        <title>Genome assembly of the deep-sea coral Lophelia pertusa.</title>
        <authorList>
            <person name="Herrera S."/>
            <person name="Cordes E."/>
        </authorList>
    </citation>
    <scope>NUCLEOTIDE SEQUENCE</scope>
    <source>
        <strain evidence="1">USNM1676648</strain>
        <tissue evidence="1">Polyp</tissue>
    </source>
</reference>
<sequence length="116" mass="13076">MFCDDNSSASSGVNITSESDPLELKVCIPLDEELYDHAYLYNPSVTYCNGFIIIFGIGSFSVKTFRVPFYFVDPETGNFRILYSLPSWPSGIFRGILVPLSRRDMIKALEDYPGNL</sequence>
<comment type="caution">
    <text evidence="1">The sequence shown here is derived from an EMBL/GenBank/DDBJ whole genome shotgun (WGS) entry which is preliminary data.</text>
</comment>
<gene>
    <name evidence="1" type="ORF">OS493_017824</name>
</gene>
<organism evidence="1 2">
    <name type="scientific">Desmophyllum pertusum</name>
    <dbReference type="NCBI Taxonomy" id="174260"/>
    <lineage>
        <taxon>Eukaryota</taxon>
        <taxon>Metazoa</taxon>
        <taxon>Cnidaria</taxon>
        <taxon>Anthozoa</taxon>
        <taxon>Hexacorallia</taxon>
        <taxon>Scleractinia</taxon>
        <taxon>Caryophylliina</taxon>
        <taxon>Caryophylliidae</taxon>
        <taxon>Desmophyllum</taxon>
    </lineage>
</organism>
<proteinExistence type="predicted"/>
<accession>A0A9W9ZD52</accession>
<evidence type="ECO:0000313" key="1">
    <source>
        <dbReference type="EMBL" id="KAJ7379311.1"/>
    </source>
</evidence>
<name>A0A9W9ZD52_9CNID</name>
<dbReference type="Proteomes" id="UP001163046">
    <property type="component" value="Unassembled WGS sequence"/>
</dbReference>
<dbReference type="AlphaFoldDB" id="A0A9W9ZD52"/>
<protein>
    <submittedName>
        <fullName evidence="1">Uncharacterized protein</fullName>
    </submittedName>
</protein>
<dbReference type="EMBL" id="MU826359">
    <property type="protein sequence ID" value="KAJ7379311.1"/>
    <property type="molecule type" value="Genomic_DNA"/>
</dbReference>
<evidence type="ECO:0000313" key="2">
    <source>
        <dbReference type="Proteomes" id="UP001163046"/>
    </source>
</evidence>